<feature type="region of interest" description="Disordered" evidence="3">
    <location>
        <begin position="75"/>
        <end position="130"/>
    </location>
</feature>
<feature type="non-terminal residue" evidence="6">
    <location>
        <position position="193"/>
    </location>
</feature>
<feature type="compositionally biased region" description="Pro residues" evidence="3">
    <location>
        <begin position="32"/>
        <end position="44"/>
    </location>
</feature>
<sequence length="193" mass="21681">LTPAFIMEIVILQKPSIFLLLFISLSKGSQPTPQPTLQPTPQQPSQPSGRMQFVVNDPELPRPLQDPDIINSMNKWIGDPEPEAKPHQRSGLTQAPYGDPLTCEELHSPKPEFEEDLPDDPTMTDENNFQGDIRAKDTDELLWMMGVVPLAGGDREGDARSGVLTGVAYRSATVNYRRRWPNNTIPYLISREY</sequence>
<name>A0AAV2QFM0_MEGNR</name>
<feature type="domain" description="Peptidase M12A" evidence="5">
    <location>
        <begin position="171"/>
        <end position="193"/>
    </location>
</feature>
<dbReference type="PROSITE" id="PS51864">
    <property type="entry name" value="ASTACIN"/>
    <property type="match status" value="1"/>
</dbReference>
<reference evidence="6 7" key="1">
    <citation type="submission" date="2024-05" db="EMBL/GenBank/DDBJ databases">
        <authorList>
            <person name="Wallberg A."/>
        </authorList>
    </citation>
    <scope>NUCLEOTIDE SEQUENCE [LARGE SCALE GENOMIC DNA]</scope>
</reference>
<dbReference type="GO" id="GO:0004222">
    <property type="term" value="F:metalloendopeptidase activity"/>
    <property type="evidence" value="ECO:0007669"/>
    <property type="project" value="InterPro"/>
</dbReference>
<proteinExistence type="predicted"/>
<comment type="caution">
    <text evidence="6">The sequence shown here is derived from an EMBL/GenBank/DDBJ whole genome shotgun (WGS) entry which is preliminary data.</text>
</comment>
<feature type="non-terminal residue" evidence="6">
    <location>
        <position position="1"/>
    </location>
</feature>
<protein>
    <recommendedName>
        <fullName evidence="5">Peptidase M12A domain-containing protein</fullName>
    </recommendedName>
</protein>
<evidence type="ECO:0000256" key="2">
    <source>
        <dbReference type="PROSITE-ProRule" id="PRU01211"/>
    </source>
</evidence>
<comment type="cofactor">
    <cofactor evidence="1">
        <name>Zn(2+)</name>
        <dbReference type="ChEBI" id="CHEBI:29105"/>
    </cofactor>
</comment>
<gene>
    <name evidence="6" type="ORF">MNOR_LOCUS11543</name>
</gene>
<keyword evidence="4" id="KW-0732">Signal</keyword>
<evidence type="ECO:0000256" key="1">
    <source>
        <dbReference type="ARBA" id="ARBA00001947"/>
    </source>
</evidence>
<dbReference type="EMBL" id="CAXKWB010006093">
    <property type="protein sequence ID" value="CAL4081369.1"/>
    <property type="molecule type" value="Genomic_DNA"/>
</dbReference>
<dbReference type="Proteomes" id="UP001497623">
    <property type="component" value="Unassembled WGS sequence"/>
</dbReference>
<dbReference type="AlphaFoldDB" id="A0AAV2QFM0"/>
<feature type="signal peptide" evidence="4">
    <location>
        <begin position="1"/>
        <end position="28"/>
    </location>
</feature>
<accession>A0AAV2QFM0</accession>
<feature type="compositionally biased region" description="Acidic residues" evidence="3">
    <location>
        <begin position="113"/>
        <end position="123"/>
    </location>
</feature>
<feature type="chain" id="PRO_5043562044" description="Peptidase M12A domain-containing protein" evidence="4">
    <location>
        <begin position="29"/>
        <end position="193"/>
    </location>
</feature>
<evidence type="ECO:0000256" key="4">
    <source>
        <dbReference type="SAM" id="SignalP"/>
    </source>
</evidence>
<organism evidence="6 7">
    <name type="scientific">Meganyctiphanes norvegica</name>
    <name type="common">Northern krill</name>
    <name type="synonym">Thysanopoda norvegica</name>
    <dbReference type="NCBI Taxonomy" id="48144"/>
    <lineage>
        <taxon>Eukaryota</taxon>
        <taxon>Metazoa</taxon>
        <taxon>Ecdysozoa</taxon>
        <taxon>Arthropoda</taxon>
        <taxon>Crustacea</taxon>
        <taxon>Multicrustacea</taxon>
        <taxon>Malacostraca</taxon>
        <taxon>Eumalacostraca</taxon>
        <taxon>Eucarida</taxon>
        <taxon>Euphausiacea</taxon>
        <taxon>Euphausiidae</taxon>
        <taxon>Meganyctiphanes</taxon>
    </lineage>
</organism>
<keyword evidence="7" id="KW-1185">Reference proteome</keyword>
<comment type="caution">
    <text evidence="2">Lacks conserved residue(s) required for the propagation of feature annotation.</text>
</comment>
<dbReference type="GO" id="GO:0006508">
    <property type="term" value="P:proteolysis"/>
    <property type="evidence" value="ECO:0007669"/>
    <property type="project" value="InterPro"/>
</dbReference>
<evidence type="ECO:0000313" key="6">
    <source>
        <dbReference type="EMBL" id="CAL4081369.1"/>
    </source>
</evidence>
<dbReference type="InterPro" id="IPR001506">
    <property type="entry name" value="Peptidase_M12A"/>
</dbReference>
<feature type="region of interest" description="Disordered" evidence="3">
    <location>
        <begin position="29"/>
        <end position="52"/>
    </location>
</feature>
<evidence type="ECO:0000256" key="3">
    <source>
        <dbReference type="SAM" id="MobiDB-lite"/>
    </source>
</evidence>
<evidence type="ECO:0000259" key="5">
    <source>
        <dbReference type="PROSITE" id="PS51864"/>
    </source>
</evidence>
<evidence type="ECO:0000313" key="7">
    <source>
        <dbReference type="Proteomes" id="UP001497623"/>
    </source>
</evidence>